<dbReference type="KEGG" id="tet:TTHERM_00601850"/>
<sequence length="738" mass="86890">MSQVQSQNKAQLQAQRQVQQKQQQQQIQVIDAQAVAQAQLQRAQEQHTQHVYKQIINEEKKVFGMKYPQRNTEPSMFDILSWEEKKQQKQDFKSNHIPNNEVDQYKILINKSSGHFQTEQRDNYRQFYLDKEEGVLVPEVEPEVLDKLRGQQQQLLHEHHHHQHQPQVLTVVQQQQQVNQQQNHQAHNLHGPKTSYQREYEISDVHNPNELINIIQKNHKLSQKQTEALLEKAQQDKRSKIQVNNFYEQEPVQLIHPNDDNEEDYEDEDQENLTQQQQIERQRLREQRLKEEEAKKEAAKVKKFSTVNTKNVKSKLIKYKPQAQKLDPQYQKERIDRRKQRIKHMEETTRWLPNSAFTTYFGKPAFENYGRGNVNPSIGGPIYGQYLLSHNVNPHRGIHQPKYIQSYNNALNYGERLPDSEPQPPRNVKEDFRLSQKQVDDLKNRNPLTATVNKRENLRIQKPDLVNSLRFASNENSPVNVANTEEEKRKRIKEELKQLREGTKAHTQSFTQFQDFADSPQKPKKPSIKELQGKVKPQSASQKQVKISAQDEQHQQQNQQRQQKSATVATAQHYQQQQQQQQQYVQQQHQYQPQQLTEEQIRANQEWADDLPHKKIIDELNRKKAQKNRLALKVTEVIPVLPHDGQYYQAGITSEKKNKSLSPSRPQTAQPRFDIQSLDLSGLPIEVQNELREKLNNPKLYKNAPAQFTKHIPYAGKTIANNDDIKSVFHYENIQEDF</sequence>
<evidence type="ECO:0000256" key="1">
    <source>
        <dbReference type="SAM" id="MobiDB-lite"/>
    </source>
</evidence>
<dbReference type="eggNOG" id="ENOG502SN83">
    <property type="taxonomic scope" value="Eukaryota"/>
</dbReference>
<evidence type="ECO:0000313" key="3">
    <source>
        <dbReference type="Proteomes" id="UP000009168"/>
    </source>
</evidence>
<proteinExistence type="predicted"/>
<dbReference type="InParanoid" id="Q22YL1"/>
<feature type="region of interest" description="Disordered" evidence="1">
    <location>
        <begin position="500"/>
        <end position="569"/>
    </location>
</feature>
<keyword evidence="3" id="KW-1185">Reference proteome</keyword>
<dbReference type="OrthoDB" id="313331at2759"/>
<feature type="compositionally biased region" description="Acidic residues" evidence="1">
    <location>
        <begin position="260"/>
        <end position="271"/>
    </location>
</feature>
<protein>
    <submittedName>
        <fullName evidence="2">Uncharacterized protein</fullName>
    </submittedName>
</protein>
<dbReference type="AlphaFoldDB" id="Q22YL1"/>
<dbReference type="GeneID" id="7836499"/>
<dbReference type="HOGENOM" id="CLU_458914_0_0_1"/>
<reference evidence="3" key="1">
    <citation type="journal article" date="2006" name="PLoS Biol.">
        <title>Macronuclear genome sequence of the ciliate Tetrahymena thermophila, a model eukaryote.</title>
        <authorList>
            <person name="Eisen J.A."/>
            <person name="Coyne R.S."/>
            <person name="Wu M."/>
            <person name="Wu D."/>
            <person name="Thiagarajan M."/>
            <person name="Wortman J.R."/>
            <person name="Badger J.H."/>
            <person name="Ren Q."/>
            <person name="Amedeo P."/>
            <person name="Jones K.M."/>
            <person name="Tallon L.J."/>
            <person name="Delcher A.L."/>
            <person name="Salzberg S.L."/>
            <person name="Silva J.C."/>
            <person name="Haas B.J."/>
            <person name="Majoros W.H."/>
            <person name="Farzad M."/>
            <person name="Carlton J.M."/>
            <person name="Smith R.K. Jr."/>
            <person name="Garg J."/>
            <person name="Pearlman R.E."/>
            <person name="Karrer K.M."/>
            <person name="Sun L."/>
            <person name="Manning G."/>
            <person name="Elde N.C."/>
            <person name="Turkewitz A.P."/>
            <person name="Asai D.J."/>
            <person name="Wilkes D.E."/>
            <person name="Wang Y."/>
            <person name="Cai H."/>
            <person name="Collins K."/>
            <person name="Stewart B.A."/>
            <person name="Lee S.R."/>
            <person name="Wilamowska K."/>
            <person name="Weinberg Z."/>
            <person name="Ruzzo W.L."/>
            <person name="Wloga D."/>
            <person name="Gaertig J."/>
            <person name="Frankel J."/>
            <person name="Tsao C.-C."/>
            <person name="Gorovsky M.A."/>
            <person name="Keeling P.J."/>
            <person name="Waller R.F."/>
            <person name="Patron N.J."/>
            <person name="Cherry J.M."/>
            <person name="Stover N.A."/>
            <person name="Krieger C.J."/>
            <person name="del Toro C."/>
            <person name="Ryder H.F."/>
            <person name="Williamson S.C."/>
            <person name="Barbeau R.A."/>
            <person name="Hamilton E.P."/>
            <person name="Orias E."/>
        </authorList>
    </citation>
    <scope>NUCLEOTIDE SEQUENCE [LARGE SCALE GENOMIC DNA]</scope>
    <source>
        <strain evidence="3">SB210</strain>
    </source>
</reference>
<feature type="region of interest" description="Disordered" evidence="1">
    <location>
        <begin position="247"/>
        <end position="275"/>
    </location>
</feature>
<feature type="compositionally biased region" description="Polar residues" evidence="1">
    <location>
        <begin position="505"/>
        <end position="514"/>
    </location>
</feature>
<dbReference type="Proteomes" id="UP000009168">
    <property type="component" value="Unassembled WGS sequence"/>
</dbReference>
<name>Q22YL1_TETTS</name>
<organism evidence="2 3">
    <name type="scientific">Tetrahymena thermophila (strain SB210)</name>
    <dbReference type="NCBI Taxonomy" id="312017"/>
    <lineage>
        <taxon>Eukaryota</taxon>
        <taxon>Sar</taxon>
        <taxon>Alveolata</taxon>
        <taxon>Ciliophora</taxon>
        <taxon>Intramacronucleata</taxon>
        <taxon>Oligohymenophorea</taxon>
        <taxon>Hymenostomatida</taxon>
        <taxon>Tetrahymenina</taxon>
        <taxon>Tetrahymenidae</taxon>
        <taxon>Tetrahymena</taxon>
    </lineage>
</organism>
<dbReference type="EMBL" id="GG662800">
    <property type="protein sequence ID" value="EAR90274.1"/>
    <property type="molecule type" value="Genomic_DNA"/>
</dbReference>
<dbReference type="RefSeq" id="XP_001010519.1">
    <property type="nucleotide sequence ID" value="XM_001010519.1"/>
</dbReference>
<feature type="compositionally biased region" description="Polar residues" evidence="1">
    <location>
        <begin position="538"/>
        <end position="547"/>
    </location>
</feature>
<dbReference type="OMA" id="HENSPWL"/>
<evidence type="ECO:0000313" key="2">
    <source>
        <dbReference type="EMBL" id="EAR90274.1"/>
    </source>
</evidence>
<accession>Q22YL1</accession>
<gene>
    <name evidence="2" type="ORF">TTHERM_00601850</name>
</gene>